<accession>A0ABV0YX26</accession>
<proteinExistence type="predicted"/>
<comment type="caution">
    <text evidence="2">The sequence shown here is derived from an EMBL/GenBank/DDBJ whole genome shotgun (WGS) entry which is preliminary data.</text>
</comment>
<reference evidence="2 3" key="1">
    <citation type="submission" date="2021-06" db="EMBL/GenBank/DDBJ databases">
        <authorList>
            <person name="Palmer J.M."/>
        </authorList>
    </citation>
    <scope>NUCLEOTIDE SEQUENCE [LARGE SCALE GENOMIC DNA]</scope>
    <source>
        <strain evidence="2 3">AS_MEX2019</strain>
        <tissue evidence="2">Muscle</tissue>
    </source>
</reference>
<dbReference type="EMBL" id="JAHRIP010047041">
    <property type="protein sequence ID" value="MEQ2297991.1"/>
    <property type="molecule type" value="Genomic_DNA"/>
</dbReference>
<dbReference type="Proteomes" id="UP001469553">
    <property type="component" value="Unassembled WGS sequence"/>
</dbReference>
<keyword evidence="3" id="KW-1185">Reference proteome</keyword>
<evidence type="ECO:0000313" key="3">
    <source>
        <dbReference type="Proteomes" id="UP001469553"/>
    </source>
</evidence>
<feature type="compositionally biased region" description="Polar residues" evidence="1">
    <location>
        <begin position="104"/>
        <end position="118"/>
    </location>
</feature>
<feature type="region of interest" description="Disordered" evidence="1">
    <location>
        <begin position="104"/>
        <end position="127"/>
    </location>
</feature>
<evidence type="ECO:0000313" key="2">
    <source>
        <dbReference type="EMBL" id="MEQ2297991.1"/>
    </source>
</evidence>
<sequence length="127" mass="14168">MMLFIHLKFYSKSFSSQKPDTPDDDRVNIGNLTPVIPSAIKDKPSSHKALFFNISHICFDSLTHYMRGKYVLKISQSFSTAYSIVGCGGAGVYLQQSMGERQGTPWTGRQSIAGQHTNNHAHTHSYT</sequence>
<protein>
    <submittedName>
        <fullName evidence="2">Uncharacterized protein</fullName>
    </submittedName>
</protein>
<gene>
    <name evidence="2" type="ORF">AMECASPLE_000554</name>
</gene>
<name>A0ABV0YX26_9TELE</name>
<organism evidence="2 3">
    <name type="scientific">Ameca splendens</name>
    <dbReference type="NCBI Taxonomy" id="208324"/>
    <lineage>
        <taxon>Eukaryota</taxon>
        <taxon>Metazoa</taxon>
        <taxon>Chordata</taxon>
        <taxon>Craniata</taxon>
        <taxon>Vertebrata</taxon>
        <taxon>Euteleostomi</taxon>
        <taxon>Actinopterygii</taxon>
        <taxon>Neopterygii</taxon>
        <taxon>Teleostei</taxon>
        <taxon>Neoteleostei</taxon>
        <taxon>Acanthomorphata</taxon>
        <taxon>Ovalentaria</taxon>
        <taxon>Atherinomorphae</taxon>
        <taxon>Cyprinodontiformes</taxon>
        <taxon>Goodeidae</taxon>
        <taxon>Ameca</taxon>
    </lineage>
</organism>
<evidence type="ECO:0000256" key="1">
    <source>
        <dbReference type="SAM" id="MobiDB-lite"/>
    </source>
</evidence>